<sequence length="129" mass="12166">MADYTPVYTNGNKPMTKTASAAITGGQIVAASGVSTVAPAGAASTAVVGVAAHDAANGARVTVWPLTNVEHEVTVVAAGTVTAGDGVVTGASGTAATAAVATAAAAGTLIGTATTTATAPNKVRFIGRG</sequence>
<dbReference type="Pfam" id="PF09956">
    <property type="entry name" value="Phage_cement_2"/>
    <property type="match status" value="1"/>
</dbReference>
<gene>
    <name evidence="1" type="ORF">GA0070620_3082</name>
</gene>
<protein>
    <submittedName>
        <fullName evidence="1">Uncharacterized protein</fullName>
    </submittedName>
</protein>
<dbReference type="EMBL" id="LT598496">
    <property type="protein sequence ID" value="SBV27558.1"/>
    <property type="molecule type" value="Genomic_DNA"/>
</dbReference>
<dbReference type="InterPro" id="IPR011231">
    <property type="entry name" value="Phage_VT1-Sakai_H0018"/>
</dbReference>
<dbReference type="AlphaFoldDB" id="A0A1C3N4Q9"/>
<dbReference type="STRING" id="307121.GA0070620_3082"/>
<reference evidence="2" key="1">
    <citation type="submission" date="2016-06" db="EMBL/GenBank/DDBJ databases">
        <authorList>
            <person name="Varghese N."/>
        </authorList>
    </citation>
    <scope>NUCLEOTIDE SEQUENCE [LARGE SCALE GENOMIC DNA]</scope>
    <source>
        <strain evidence="2">DSM 45344</strain>
    </source>
</reference>
<dbReference type="RefSeq" id="WP_091591432.1">
    <property type="nucleotide sequence ID" value="NZ_JBHRWG010000004.1"/>
</dbReference>
<accession>A0A1C3N4Q9</accession>
<name>A0A1C3N4Q9_9ACTN</name>
<keyword evidence="2" id="KW-1185">Reference proteome</keyword>
<proteinExistence type="predicted"/>
<evidence type="ECO:0000313" key="2">
    <source>
        <dbReference type="Proteomes" id="UP000199393"/>
    </source>
</evidence>
<evidence type="ECO:0000313" key="1">
    <source>
        <dbReference type="EMBL" id="SBV27558.1"/>
    </source>
</evidence>
<organism evidence="1 2">
    <name type="scientific">Micromonospora krabiensis</name>
    <dbReference type="NCBI Taxonomy" id="307121"/>
    <lineage>
        <taxon>Bacteria</taxon>
        <taxon>Bacillati</taxon>
        <taxon>Actinomycetota</taxon>
        <taxon>Actinomycetes</taxon>
        <taxon>Micromonosporales</taxon>
        <taxon>Micromonosporaceae</taxon>
        <taxon>Micromonospora</taxon>
    </lineage>
</organism>
<dbReference type="Proteomes" id="UP000199393">
    <property type="component" value="Chromosome I"/>
</dbReference>